<dbReference type="InterPro" id="IPR051476">
    <property type="entry name" value="Bac_ResReg_Asp_Phosphatase"/>
</dbReference>
<evidence type="ECO:0000256" key="5">
    <source>
        <dbReference type="ARBA" id="ARBA00038253"/>
    </source>
</evidence>
<evidence type="ECO:0000256" key="2">
    <source>
        <dbReference type="ARBA" id="ARBA00022490"/>
    </source>
</evidence>
<gene>
    <name evidence="8" type="ORF">NDI38_28915</name>
</gene>
<evidence type="ECO:0000256" key="6">
    <source>
        <dbReference type="PROSITE-ProRule" id="PRU00339"/>
    </source>
</evidence>
<reference evidence="8 9" key="1">
    <citation type="submission" date="2022-04" db="EMBL/GenBank/DDBJ databases">
        <title>Positive selection, recombination, and allopatry shape intraspecific diversity of widespread and dominant cyanobacteria.</title>
        <authorList>
            <person name="Wei J."/>
            <person name="Shu W."/>
            <person name="Hu C."/>
        </authorList>
    </citation>
    <scope>NUCLEOTIDE SEQUENCE [LARGE SCALE GENOMIC DNA]</scope>
    <source>
        <strain evidence="8 9">AS-A4</strain>
    </source>
</reference>
<proteinExistence type="inferred from homology"/>
<dbReference type="InterPro" id="IPR011990">
    <property type="entry name" value="TPR-like_helical_dom_sf"/>
</dbReference>
<dbReference type="SUPFAM" id="SSF48452">
    <property type="entry name" value="TPR-like"/>
    <property type="match status" value="1"/>
</dbReference>
<evidence type="ECO:0000313" key="9">
    <source>
        <dbReference type="Proteomes" id="UP001476950"/>
    </source>
</evidence>
<keyword evidence="9" id="KW-1185">Reference proteome</keyword>
<keyword evidence="2" id="KW-0963">Cytoplasm</keyword>
<dbReference type="PROSITE" id="PS50005">
    <property type="entry name" value="TPR"/>
    <property type="match status" value="1"/>
</dbReference>
<evidence type="ECO:0000256" key="1">
    <source>
        <dbReference type="ARBA" id="ARBA00004496"/>
    </source>
</evidence>
<name>A0ABV0KT30_9CYAN</name>
<dbReference type="RefSeq" id="WP_348250640.1">
    <property type="nucleotide sequence ID" value="NZ_JAMPLM010000064.1"/>
</dbReference>
<feature type="compositionally biased region" description="Pro residues" evidence="7">
    <location>
        <begin position="64"/>
        <end position="98"/>
    </location>
</feature>
<evidence type="ECO:0000256" key="7">
    <source>
        <dbReference type="SAM" id="MobiDB-lite"/>
    </source>
</evidence>
<dbReference type="Pfam" id="PF13181">
    <property type="entry name" value="TPR_8"/>
    <property type="match status" value="1"/>
</dbReference>
<keyword evidence="3" id="KW-0677">Repeat</keyword>
<dbReference type="EMBL" id="JAMPLM010000064">
    <property type="protein sequence ID" value="MEP1062397.1"/>
    <property type="molecule type" value="Genomic_DNA"/>
</dbReference>
<evidence type="ECO:0008006" key="10">
    <source>
        <dbReference type="Google" id="ProtNLM"/>
    </source>
</evidence>
<evidence type="ECO:0000256" key="3">
    <source>
        <dbReference type="ARBA" id="ARBA00022737"/>
    </source>
</evidence>
<organism evidence="8 9">
    <name type="scientific">Stenomitos frigidus AS-A4</name>
    <dbReference type="NCBI Taxonomy" id="2933935"/>
    <lineage>
        <taxon>Bacteria</taxon>
        <taxon>Bacillati</taxon>
        <taxon>Cyanobacteriota</taxon>
        <taxon>Cyanophyceae</taxon>
        <taxon>Leptolyngbyales</taxon>
        <taxon>Leptolyngbyaceae</taxon>
        <taxon>Stenomitos</taxon>
    </lineage>
</organism>
<comment type="similarity">
    <text evidence="5">Belongs to the Rap family.</text>
</comment>
<feature type="repeat" description="TPR" evidence="6">
    <location>
        <begin position="449"/>
        <end position="482"/>
    </location>
</feature>
<sequence>MQKRVDVALSPLRAVNLALPLLFLGLVPEAIAQPVPQPTELRPLQGQNPPLQPLPGQILQPLPGQNPPLQPLPSQNPQPLPGQNPPLQPLPGQNPQPLPGQNLNVQPSQNQVPEVKTPPTQPPAAQPTPSKKTDEFPPNPLESTAPDPLLPQTAVPRPLSALERKQLTAALDNLNNQAIATLQQGDRVSAFALWYRELRLRRALGAVEETKALGRVGDIAWKESLTPDVRWITKRLDAILAQHQLSTATMATAPATGDTVPLDPVATPPPSNTSATSAVLSSSDRAGRLAVLQALGVAYQQVRLPKPAVAIYTQIVTDAKQRRDEKQTDEALITLAQLHLTWLDYPNAAVTYQELSSRAKARGDRQNESIYLTRLAYSYEQAKQPAQAITVQQQLVALYETLPDPLSIPALKIKIADNYQLLARPDQAEQYYQSAYQLAQPTLQLAYASEALQKLGALYRANDRLDAALKVFDYLVSLEQQSYNLYGMMHAYDQIGQIQRDRKQNQQAVAAFQQGLGLARQLKYRQDYFTAQIQEINK</sequence>
<feature type="region of interest" description="Disordered" evidence="7">
    <location>
        <begin position="38"/>
        <end position="154"/>
    </location>
</feature>
<dbReference type="Gene3D" id="1.25.40.10">
    <property type="entry name" value="Tetratricopeptide repeat domain"/>
    <property type="match status" value="2"/>
</dbReference>
<comment type="caution">
    <text evidence="8">The sequence shown here is derived from an EMBL/GenBank/DDBJ whole genome shotgun (WGS) entry which is preliminary data.</text>
</comment>
<evidence type="ECO:0000256" key="4">
    <source>
        <dbReference type="ARBA" id="ARBA00022803"/>
    </source>
</evidence>
<evidence type="ECO:0000313" key="8">
    <source>
        <dbReference type="EMBL" id="MEP1062397.1"/>
    </source>
</evidence>
<dbReference type="PANTHER" id="PTHR46630:SF1">
    <property type="entry name" value="TETRATRICOPEPTIDE REPEAT PROTEIN 29"/>
    <property type="match status" value="1"/>
</dbReference>
<feature type="compositionally biased region" description="Low complexity" evidence="7">
    <location>
        <begin position="43"/>
        <end position="63"/>
    </location>
</feature>
<comment type="subcellular location">
    <subcellularLocation>
        <location evidence="1">Cytoplasm</location>
    </subcellularLocation>
</comment>
<accession>A0ABV0KT30</accession>
<protein>
    <recommendedName>
        <fullName evidence="10">Tetratricopeptide repeat protein</fullName>
    </recommendedName>
</protein>
<dbReference type="Proteomes" id="UP001476950">
    <property type="component" value="Unassembled WGS sequence"/>
</dbReference>
<dbReference type="PANTHER" id="PTHR46630">
    <property type="entry name" value="TETRATRICOPEPTIDE REPEAT PROTEIN 29"/>
    <property type="match status" value="1"/>
</dbReference>
<dbReference type="InterPro" id="IPR019734">
    <property type="entry name" value="TPR_rpt"/>
</dbReference>
<dbReference type="SMART" id="SM00028">
    <property type="entry name" value="TPR"/>
    <property type="match status" value="4"/>
</dbReference>
<keyword evidence="4 6" id="KW-0802">TPR repeat</keyword>